<dbReference type="RefSeq" id="XP_009544428.1">
    <property type="nucleotide sequence ID" value="XM_009546133.1"/>
</dbReference>
<gene>
    <name evidence="1" type="ORF">HETIRDRAFT_312161</name>
</gene>
<feature type="non-terminal residue" evidence="1">
    <location>
        <position position="1"/>
    </location>
</feature>
<dbReference type="STRING" id="747525.W4KGH2"/>
<dbReference type="Proteomes" id="UP000030671">
    <property type="component" value="Unassembled WGS sequence"/>
</dbReference>
<dbReference type="GeneID" id="20669928"/>
<name>W4KGH2_HETIT</name>
<dbReference type="OrthoDB" id="6511194at2759"/>
<protein>
    <submittedName>
        <fullName evidence="1">Uncharacterized protein</fullName>
    </submittedName>
</protein>
<sequence>CCMAHLLLNQANVKNQVSLLEPEITAHGHICMFFPKFHCELNPIEMISKLLILPFSILFLSIY</sequence>
<keyword evidence="2" id="KW-1185">Reference proteome</keyword>
<organism evidence="1 2">
    <name type="scientific">Heterobasidion irregulare (strain TC 32-1)</name>
    <dbReference type="NCBI Taxonomy" id="747525"/>
    <lineage>
        <taxon>Eukaryota</taxon>
        <taxon>Fungi</taxon>
        <taxon>Dikarya</taxon>
        <taxon>Basidiomycota</taxon>
        <taxon>Agaricomycotina</taxon>
        <taxon>Agaricomycetes</taxon>
        <taxon>Russulales</taxon>
        <taxon>Bondarzewiaceae</taxon>
        <taxon>Heterobasidion</taxon>
        <taxon>Heterobasidion annosum species complex</taxon>
    </lineage>
</organism>
<proteinExistence type="predicted"/>
<accession>W4KGH2</accession>
<dbReference type="KEGG" id="hir:HETIRDRAFT_312161"/>
<reference evidence="1 2" key="1">
    <citation type="journal article" date="2012" name="New Phytol.">
        <title>Insight into trade-off between wood decay and parasitism from the genome of a fungal forest pathogen.</title>
        <authorList>
            <person name="Olson A."/>
            <person name="Aerts A."/>
            <person name="Asiegbu F."/>
            <person name="Belbahri L."/>
            <person name="Bouzid O."/>
            <person name="Broberg A."/>
            <person name="Canback B."/>
            <person name="Coutinho P.M."/>
            <person name="Cullen D."/>
            <person name="Dalman K."/>
            <person name="Deflorio G."/>
            <person name="van Diepen L.T."/>
            <person name="Dunand C."/>
            <person name="Duplessis S."/>
            <person name="Durling M."/>
            <person name="Gonthier P."/>
            <person name="Grimwood J."/>
            <person name="Fossdal C.G."/>
            <person name="Hansson D."/>
            <person name="Henrissat B."/>
            <person name="Hietala A."/>
            <person name="Himmelstrand K."/>
            <person name="Hoffmeister D."/>
            <person name="Hogberg N."/>
            <person name="James T.Y."/>
            <person name="Karlsson M."/>
            <person name="Kohler A."/>
            <person name="Kues U."/>
            <person name="Lee Y.H."/>
            <person name="Lin Y.C."/>
            <person name="Lind M."/>
            <person name="Lindquist E."/>
            <person name="Lombard V."/>
            <person name="Lucas S."/>
            <person name="Lunden K."/>
            <person name="Morin E."/>
            <person name="Murat C."/>
            <person name="Park J."/>
            <person name="Raffaello T."/>
            <person name="Rouze P."/>
            <person name="Salamov A."/>
            <person name="Schmutz J."/>
            <person name="Solheim H."/>
            <person name="Stahlberg J."/>
            <person name="Velez H."/>
            <person name="de Vries R.P."/>
            <person name="Wiebenga A."/>
            <person name="Woodward S."/>
            <person name="Yakovlev I."/>
            <person name="Garbelotto M."/>
            <person name="Martin F."/>
            <person name="Grigoriev I.V."/>
            <person name="Stenlid J."/>
        </authorList>
    </citation>
    <scope>NUCLEOTIDE SEQUENCE [LARGE SCALE GENOMIC DNA]</scope>
    <source>
        <strain evidence="1 2">TC 32-1</strain>
    </source>
</reference>
<evidence type="ECO:0000313" key="1">
    <source>
        <dbReference type="EMBL" id="ETW84799.1"/>
    </source>
</evidence>
<dbReference type="AlphaFoldDB" id="W4KGH2"/>
<dbReference type="EMBL" id="KI925456">
    <property type="protein sequence ID" value="ETW84799.1"/>
    <property type="molecule type" value="Genomic_DNA"/>
</dbReference>
<dbReference type="InParanoid" id="W4KGH2"/>
<dbReference type="HOGENOM" id="CLU_196206_0_0_1"/>
<evidence type="ECO:0000313" key="2">
    <source>
        <dbReference type="Proteomes" id="UP000030671"/>
    </source>
</evidence>